<dbReference type="AlphaFoldDB" id="A0A8J6B5S5"/>
<dbReference type="OrthoDB" id="542917at2759"/>
<dbReference type="GO" id="GO:0005198">
    <property type="term" value="F:structural molecule activity"/>
    <property type="evidence" value="ECO:0007669"/>
    <property type="project" value="TreeGrafter"/>
</dbReference>
<gene>
    <name evidence="10" type="ORF">J8273_4762</name>
</gene>
<evidence type="ECO:0000256" key="9">
    <source>
        <dbReference type="SAM" id="MobiDB-lite"/>
    </source>
</evidence>
<dbReference type="GO" id="GO:0030127">
    <property type="term" value="C:COPII vesicle coat"/>
    <property type="evidence" value="ECO:0007669"/>
    <property type="project" value="TreeGrafter"/>
</dbReference>
<keyword evidence="10" id="KW-0946">Virion</keyword>
<reference evidence="10" key="1">
    <citation type="submission" date="2021-05" db="EMBL/GenBank/DDBJ databases">
        <title>A free-living protist that lacks canonical eukaryotic 1 DNA replication and segregation systems.</title>
        <authorList>
            <person name="Salas-Leiva D.E."/>
            <person name="Tromer E.C."/>
            <person name="Curtis B.A."/>
            <person name="Jerlstrom-Hultqvist J."/>
            <person name="Kolisko M."/>
            <person name="Yi Z."/>
            <person name="Salas-Leiva J.S."/>
            <person name="Gallot-Lavallee L."/>
            <person name="Kops G.J.P.L."/>
            <person name="Archibald J.M."/>
            <person name="Simpson A.G.B."/>
            <person name="Roger A.J."/>
        </authorList>
    </citation>
    <scope>NUCLEOTIDE SEQUENCE</scope>
    <source>
        <strain evidence="10">BICM</strain>
    </source>
</reference>
<evidence type="ECO:0000256" key="8">
    <source>
        <dbReference type="ARBA" id="ARBA00022927"/>
    </source>
</evidence>
<feature type="compositionally biased region" description="Pro residues" evidence="9">
    <location>
        <begin position="851"/>
        <end position="871"/>
    </location>
</feature>
<dbReference type="Gene3D" id="1.25.40.1030">
    <property type="match status" value="1"/>
</dbReference>
<feature type="region of interest" description="Disordered" evidence="9">
    <location>
        <begin position="717"/>
        <end position="826"/>
    </location>
</feature>
<dbReference type="GO" id="GO:0007029">
    <property type="term" value="P:endoplasmic reticulum organization"/>
    <property type="evidence" value="ECO:0007669"/>
    <property type="project" value="TreeGrafter"/>
</dbReference>
<dbReference type="InterPro" id="IPR040251">
    <property type="entry name" value="SEC31-like"/>
</dbReference>
<keyword evidence="7" id="KW-0931">ER-Golgi transport</keyword>
<dbReference type="InterPro" id="IPR036322">
    <property type="entry name" value="WD40_repeat_dom_sf"/>
</dbReference>
<feature type="compositionally biased region" description="Low complexity" evidence="9">
    <location>
        <begin position="772"/>
        <end position="788"/>
    </location>
</feature>
<evidence type="ECO:0000256" key="2">
    <source>
        <dbReference type="ARBA" id="ARBA00009358"/>
    </source>
</evidence>
<accession>A0A8J6B5S5</accession>
<dbReference type="PANTHER" id="PTHR13923:SF11">
    <property type="entry name" value="SECRETORY 31, ISOFORM D"/>
    <property type="match status" value="1"/>
</dbReference>
<evidence type="ECO:0000256" key="3">
    <source>
        <dbReference type="ARBA" id="ARBA00022448"/>
    </source>
</evidence>
<dbReference type="Proteomes" id="UP000717585">
    <property type="component" value="Unassembled WGS sequence"/>
</dbReference>
<dbReference type="GO" id="GO:0090110">
    <property type="term" value="P:COPII-coated vesicle cargo loading"/>
    <property type="evidence" value="ECO:0007669"/>
    <property type="project" value="TreeGrafter"/>
</dbReference>
<comment type="caution">
    <text evidence="10">The sequence shown here is derived from an EMBL/GenBank/DDBJ whole genome shotgun (WGS) entry which is preliminary data.</text>
</comment>
<evidence type="ECO:0000256" key="6">
    <source>
        <dbReference type="ARBA" id="ARBA00022824"/>
    </source>
</evidence>
<dbReference type="GO" id="GO:0070971">
    <property type="term" value="C:endoplasmic reticulum exit site"/>
    <property type="evidence" value="ECO:0007669"/>
    <property type="project" value="TreeGrafter"/>
</dbReference>
<evidence type="ECO:0000256" key="7">
    <source>
        <dbReference type="ARBA" id="ARBA00022892"/>
    </source>
</evidence>
<feature type="compositionally biased region" description="Pro residues" evidence="9">
    <location>
        <begin position="720"/>
        <end position="730"/>
    </location>
</feature>
<evidence type="ECO:0000313" key="10">
    <source>
        <dbReference type="EMBL" id="KAG9393644.1"/>
    </source>
</evidence>
<keyword evidence="3" id="KW-0813">Transport</keyword>
<proteinExistence type="inferred from homology"/>
<name>A0A8J6B5S5_9EUKA</name>
<comment type="subcellular location">
    <subcellularLocation>
        <location evidence="1">Endoplasmic reticulum</location>
    </subcellularLocation>
</comment>
<dbReference type="PANTHER" id="PTHR13923">
    <property type="entry name" value="SEC31-RELATED PROTEIN"/>
    <property type="match status" value="1"/>
</dbReference>
<dbReference type="InterPro" id="IPR015943">
    <property type="entry name" value="WD40/YVTN_repeat-like_dom_sf"/>
</dbReference>
<dbReference type="Gene3D" id="2.130.10.10">
    <property type="entry name" value="YVTN repeat-like/Quinoprotein amine dehydrogenase"/>
    <property type="match status" value="1"/>
</dbReference>
<keyword evidence="5" id="KW-0677">Repeat</keyword>
<dbReference type="InterPro" id="IPR001680">
    <property type="entry name" value="WD40_rpt"/>
</dbReference>
<keyword evidence="11" id="KW-1185">Reference proteome</keyword>
<keyword evidence="6" id="KW-0256">Endoplasmic reticulum</keyword>
<evidence type="ECO:0000256" key="4">
    <source>
        <dbReference type="ARBA" id="ARBA00022574"/>
    </source>
</evidence>
<keyword evidence="4" id="KW-0853">WD repeat</keyword>
<evidence type="ECO:0000313" key="11">
    <source>
        <dbReference type="Proteomes" id="UP000717585"/>
    </source>
</evidence>
<comment type="similarity">
    <text evidence="2">Belongs to the WD repeat SEC31 family.</text>
</comment>
<keyword evidence="8" id="KW-0653">Protein transport</keyword>
<dbReference type="EMBL" id="JAHDYR010000021">
    <property type="protein sequence ID" value="KAG9393644.1"/>
    <property type="molecule type" value="Genomic_DNA"/>
</dbReference>
<feature type="compositionally biased region" description="Low complexity" evidence="9">
    <location>
        <begin position="816"/>
        <end position="826"/>
    </location>
</feature>
<dbReference type="GO" id="GO:0015031">
    <property type="term" value="P:protein transport"/>
    <property type="evidence" value="ECO:0007669"/>
    <property type="project" value="UniProtKB-KW"/>
</dbReference>
<organism evidence="10 11">
    <name type="scientific">Carpediemonas membranifera</name>
    <dbReference type="NCBI Taxonomy" id="201153"/>
    <lineage>
        <taxon>Eukaryota</taxon>
        <taxon>Metamonada</taxon>
        <taxon>Carpediemonas-like organisms</taxon>
        <taxon>Carpediemonas</taxon>
    </lineage>
</organism>
<sequence length="970" mass="102405">MKEGFSGPVAIRVLEDITDDFVSENKLVVKEHGGKTYHIPLQMKMNSLVFLSDEKTVVLASDAELHVYELGGSTETAEYLGSFPHEHKDNAVIAHGVYNGESFVVIGSGRTIDVYKIGTKLPDAPYKTFQLPEGHELSSLAWNEKAGFIIGAGLTNGKIFVLDLRAADSTAKVSFSAASAPITAMRWNPAVATIIAATTGDNTIRFHDLRTKTADKTIAQQQTPEPITSLDWSRVDPRFLAVLAGTEIHLMFNSDLTEVRAATAIATCDLVTILEGHHFVAFSSSTGLLATSSKDEMDIPIRSIYDPASKPIMPNYTRSAAGIVEGASLPAIAPESVPATPAWHQPRKAGIVFGPSGEVAAVFGRTLRIGTMEAIEGVPAMAAGLIDCIELPDGQRAEVVRQRASDAEDALSRRFYSVLTALGSDNARAEMISLLGVNPAPIPAAGTPEAPAVVVPEPEAEPVDEMDFFNSGDAELTNEEEASTPESAITPVEVEPVKAPSEHNIEWETISALLHAGRIPEAIDLCIAENRLADAFFVARYGGNDLLAKVEAAFLGARGHPCLTMLRAVSENDLRTYVSESAPACWTETLAAILTYTKGVEEVRGLAAALFDRVRDDSTLAEEDRMLAMLTTAMCSGSADLVAVALKPTIPGFDPSLMYGLVEQIIFFAKARSVTLTGSGIAARTLERFARVLKATNAGEAAEKVLAIAGISSAAATEPPAKPVQQPPKQPARTVPAASTSTFQPAPVASFQPAPAPVGNHFQPTPVPSYQPTPTTFTPPGNFTPSPNENTGPAAPPPPAPVPTKPRVSRIQGFVPTPGTTPAAPVEESFVPAPVAAAEPAPMAMPMPVAPAAPVPQREPTPAPTPAPVTQPAPAKAPVDPARQALLGRVEAAMAQFKSHPASTNGNNVVCPLTETPIAGLTDADLERVEQLIQAVMGGDIENAKSIASSPTFKLPKKITVVAWLRNANQ</sequence>
<feature type="region of interest" description="Disordered" evidence="9">
    <location>
        <begin position="851"/>
        <end position="877"/>
    </location>
</feature>
<protein>
    <submittedName>
        <fullName evidence="10">COPII coat protein component Sec31, B (Sec31B)</fullName>
    </submittedName>
</protein>
<feature type="compositionally biased region" description="Pro residues" evidence="9">
    <location>
        <begin position="794"/>
        <end position="804"/>
    </location>
</feature>
<evidence type="ECO:0000256" key="5">
    <source>
        <dbReference type="ARBA" id="ARBA00022737"/>
    </source>
</evidence>
<evidence type="ECO:0000256" key="1">
    <source>
        <dbReference type="ARBA" id="ARBA00004240"/>
    </source>
</evidence>
<keyword evidence="10" id="KW-0167">Capsid protein</keyword>
<dbReference type="SUPFAM" id="SSF50978">
    <property type="entry name" value="WD40 repeat-like"/>
    <property type="match status" value="1"/>
</dbReference>
<dbReference type="SMART" id="SM00320">
    <property type="entry name" value="WD40"/>
    <property type="match status" value="3"/>
</dbReference>